<name>A0A2T0W6V7_9LACT</name>
<comment type="caution">
    <text evidence="2">The sequence shown here is derived from an EMBL/GenBank/DDBJ whole genome shotgun (WGS) entry which is preliminary data.</text>
</comment>
<protein>
    <submittedName>
        <fullName evidence="2">Uncharacterized protein</fullName>
    </submittedName>
</protein>
<dbReference type="AlphaFoldDB" id="A0A2T0W6V7"/>
<gene>
    <name evidence="2" type="ORF">CLV38_11292</name>
</gene>
<sequence length="108" mass="11647">MNLMGGILAGAIALTGGLGVSRFAEDEGSNQESVIQEERMAFDQMNASGSAHMDMEEGVVNFGQMKSHMSEMHPELTNQELRDHYKAMHGAGGSSRSANFKGMGNMHK</sequence>
<evidence type="ECO:0000313" key="3">
    <source>
        <dbReference type="Proteomes" id="UP000238205"/>
    </source>
</evidence>
<evidence type="ECO:0000256" key="1">
    <source>
        <dbReference type="SAM" id="MobiDB-lite"/>
    </source>
</evidence>
<proteinExistence type="predicted"/>
<dbReference type="RefSeq" id="WP_106193596.1">
    <property type="nucleotide sequence ID" value="NZ_PVTO01000012.1"/>
</dbReference>
<dbReference type="Proteomes" id="UP000238205">
    <property type="component" value="Unassembled WGS sequence"/>
</dbReference>
<dbReference type="OrthoDB" id="2166958at2"/>
<feature type="region of interest" description="Disordered" evidence="1">
    <location>
        <begin position="88"/>
        <end position="108"/>
    </location>
</feature>
<organism evidence="2 3">
    <name type="scientific">Alkalibacterium olivapovliticus</name>
    <dbReference type="NCBI Taxonomy" id="99907"/>
    <lineage>
        <taxon>Bacteria</taxon>
        <taxon>Bacillati</taxon>
        <taxon>Bacillota</taxon>
        <taxon>Bacilli</taxon>
        <taxon>Lactobacillales</taxon>
        <taxon>Carnobacteriaceae</taxon>
        <taxon>Alkalibacterium</taxon>
    </lineage>
</organism>
<keyword evidence="3" id="KW-1185">Reference proteome</keyword>
<dbReference type="EMBL" id="PVTO01000012">
    <property type="protein sequence ID" value="PRY82436.1"/>
    <property type="molecule type" value="Genomic_DNA"/>
</dbReference>
<accession>A0A2T0W6V7</accession>
<evidence type="ECO:0000313" key="2">
    <source>
        <dbReference type="EMBL" id="PRY82436.1"/>
    </source>
</evidence>
<reference evidence="2 3" key="1">
    <citation type="submission" date="2018-03" db="EMBL/GenBank/DDBJ databases">
        <title>Genomic Encyclopedia of Archaeal and Bacterial Type Strains, Phase II (KMG-II): from individual species to whole genera.</title>
        <authorList>
            <person name="Goeker M."/>
        </authorList>
    </citation>
    <scope>NUCLEOTIDE SEQUENCE [LARGE SCALE GENOMIC DNA]</scope>
    <source>
        <strain evidence="2 3">DSM 13175</strain>
    </source>
</reference>